<proteinExistence type="inferred from homology"/>
<dbReference type="CDD" id="cd00148">
    <property type="entry name" value="PROF"/>
    <property type="match status" value="1"/>
</dbReference>
<dbReference type="GO" id="GO:0005938">
    <property type="term" value="C:cell cortex"/>
    <property type="evidence" value="ECO:0007669"/>
    <property type="project" value="TreeGrafter"/>
</dbReference>
<comment type="subcellular location">
    <subcellularLocation>
        <location evidence="1">Cytoplasm</location>
        <location evidence="1">Cytoskeleton</location>
    </subcellularLocation>
</comment>
<comment type="subunit">
    <text evidence="3 7">Occurs in many kinds of cells as a complex with monomeric actin in a 1:1 ratio.</text>
</comment>
<gene>
    <name evidence="9" type="ORF">QYE76_050715</name>
</gene>
<dbReference type="InterPro" id="IPR027310">
    <property type="entry name" value="Profilin_CS"/>
</dbReference>
<evidence type="ECO:0000256" key="4">
    <source>
        <dbReference type="ARBA" id="ARBA00022490"/>
    </source>
</evidence>
<keyword evidence="5 8" id="KW-0009">Actin-binding</keyword>
<accession>A0AAD8SS53</accession>
<dbReference type="PROSITE" id="PS00414">
    <property type="entry name" value="PROFILIN"/>
    <property type="match status" value="1"/>
</dbReference>
<dbReference type="SMART" id="SM00392">
    <property type="entry name" value="PROF"/>
    <property type="match status" value="1"/>
</dbReference>
<dbReference type="FunFam" id="3.30.450.30:FF:000001">
    <property type="entry name" value="Profilin"/>
    <property type="match status" value="1"/>
</dbReference>
<dbReference type="PRINTS" id="PR01640">
    <property type="entry name" value="PROFILINPLNT"/>
</dbReference>
<evidence type="ECO:0000256" key="3">
    <source>
        <dbReference type="ARBA" id="ARBA00011583"/>
    </source>
</evidence>
<keyword evidence="4" id="KW-0963">Cytoplasm</keyword>
<evidence type="ECO:0000313" key="9">
    <source>
        <dbReference type="EMBL" id="KAK1662556.1"/>
    </source>
</evidence>
<dbReference type="InterPro" id="IPR048278">
    <property type="entry name" value="PFN"/>
</dbReference>
<keyword evidence="6 7" id="KW-0206">Cytoskeleton</keyword>
<dbReference type="AlphaFoldDB" id="A0AAD8SS53"/>
<dbReference type="Gene3D" id="3.30.450.30">
    <property type="entry name" value="Dynein light chain 2a, cytoplasmic"/>
    <property type="match status" value="2"/>
</dbReference>
<evidence type="ECO:0000256" key="8">
    <source>
        <dbReference type="RuleBase" id="RU003909"/>
    </source>
</evidence>
<evidence type="ECO:0000256" key="5">
    <source>
        <dbReference type="ARBA" id="ARBA00023203"/>
    </source>
</evidence>
<name>A0AAD8SS53_LOLMU</name>
<reference evidence="9" key="1">
    <citation type="submission" date="2023-07" db="EMBL/GenBank/DDBJ databases">
        <title>A chromosome-level genome assembly of Lolium multiflorum.</title>
        <authorList>
            <person name="Chen Y."/>
            <person name="Copetti D."/>
            <person name="Kolliker R."/>
            <person name="Studer B."/>
        </authorList>
    </citation>
    <scope>NUCLEOTIDE SEQUENCE</scope>
    <source>
        <strain evidence="9">02402/16</strain>
        <tissue evidence="9">Leaf</tissue>
    </source>
</reference>
<keyword evidence="10" id="KW-1185">Reference proteome</keyword>
<dbReference type="EMBL" id="JAUUTY010000003">
    <property type="protein sequence ID" value="KAK1662556.1"/>
    <property type="molecule type" value="Genomic_DNA"/>
</dbReference>
<dbReference type="InterPro" id="IPR005455">
    <property type="entry name" value="PFN_euk"/>
</dbReference>
<dbReference type="Proteomes" id="UP001231189">
    <property type="component" value="Unassembled WGS sequence"/>
</dbReference>
<dbReference type="InterPro" id="IPR036140">
    <property type="entry name" value="PFN_sf"/>
</dbReference>
<comment type="similarity">
    <text evidence="2 8">Belongs to the profilin family.</text>
</comment>
<dbReference type="GO" id="GO:0003785">
    <property type="term" value="F:actin monomer binding"/>
    <property type="evidence" value="ECO:0007669"/>
    <property type="project" value="TreeGrafter"/>
</dbReference>
<organism evidence="9 10">
    <name type="scientific">Lolium multiflorum</name>
    <name type="common">Italian ryegrass</name>
    <name type="synonym">Lolium perenne subsp. multiflorum</name>
    <dbReference type="NCBI Taxonomy" id="4521"/>
    <lineage>
        <taxon>Eukaryota</taxon>
        <taxon>Viridiplantae</taxon>
        <taxon>Streptophyta</taxon>
        <taxon>Embryophyta</taxon>
        <taxon>Tracheophyta</taxon>
        <taxon>Spermatophyta</taxon>
        <taxon>Magnoliopsida</taxon>
        <taxon>Liliopsida</taxon>
        <taxon>Poales</taxon>
        <taxon>Poaceae</taxon>
        <taxon>BOP clade</taxon>
        <taxon>Pooideae</taxon>
        <taxon>Poodae</taxon>
        <taxon>Poeae</taxon>
        <taxon>Poeae Chloroplast Group 2 (Poeae type)</taxon>
        <taxon>Loliodinae</taxon>
        <taxon>Loliinae</taxon>
        <taxon>Lolium</taxon>
    </lineage>
</organism>
<evidence type="ECO:0000256" key="1">
    <source>
        <dbReference type="ARBA" id="ARBA00004245"/>
    </source>
</evidence>
<dbReference type="PANTHER" id="PTHR11604">
    <property type="entry name" value="PROFILIN"/>
    <property type="match status" value="1"/>
</dbReference>
<dbReference type="SUPFAM" id="SSF55770">
    <property type="entry name" value="Profilin (actin-binding protein)"/>
    <property type="match status" value="2"/>
</dbReference>
<evidence type="ECO:0000256" key="7">
    <source>
        <dbReference type="RuleBase" id="RU003908"/>
    </source>
</evidence>
<evidence type="ECO:0000313" key="10">
    <source>
        <dbReference type="Proteomes" id="UP001231189"/>
    </source>
</evidence>
<protein>
    <recommendedName>
        <fullName evidence="8">Profilin</fullName>
    </recommendedName>
</protein>
<comment type="caution">
    <text evidence="9">The sequence shown here is derived from an EMBL/GenBank/DDBJ whole genome shotgun (WGS) entry which is preliminary data.</text>
</comment>
<dbReference type="PRINTS" id="PR00392">
    <property type="entry name" value="PROFILIN"/>
</dbReference>
<dbReference type="PANTHER" id="PTHR11604:SF35">
    <property type="entry name" value="PROFILIN-3"/>
    <property type="match status" value="1"/>
</dbReference>
<dbReference type="Pfam" id="PF00235">
    <property type="entry name" value="Profilin"/>
    <property type="match status" value="2"/>
</dbReference>
<sequence length="182" mass="19545">MSWQAYVDEHLLCDIEGQRLTAAAILGHDGSVWAQSDAFPQRGEAGGGGGGMAWQPYVDDHLLCDIEGQRLTAAAILGHDGSVWAQSDNFPQVKPEEITGIMNDFDEPGSLAPTGLYLGGTKYMVIQGEPGVIIRGKKGPAGVTIKKTNLSLVIGLYEEPMTHGQCSIVVERLADYLLEQSF</sequence>
<evidence type="ECO:0000256" key="6">
    <source>
        <dbReference type="ARBA" id="ARBA00023212"/>
    </source>
</evidence>
<comment type="function">
    <text evidence="7">Binds to actin and affects the structure of the cytoskeleton. At high concentrations, profilin prevents the polymerization of actin, whereas it enhances it at low concentrations.</text>
</comment>
<evidence type="ECO:0000256" key="2">
    <source>
        <dbReference type="ARBA" id="ARBA00010058"/>
    </source>
</evidence>
<dbReference type="GO" id="GO:0005856">
    <property type="term" value="C:cytoskeleton"/>
    <property type="evidence" value="ECO:0007669"/>
    <property type="project" value="UniProtKB-SubCell"/>
</dbReference>